<keyword evidence="2" id="KW-0808">Transferase</keyword>
<evidence type="ECO:0000256" key="3">
    <source>
        <dbReference type="ARBA" id="ARBA00022723"/>
    </source>
</evidence>
<dbReference type="PANTHER" id="PTHR13778">
    <property type="entry name" value="GLYCOSYLTRANSFERASE 8 DOMAIN-CONTAINING PROTEIN"/>
    <property type="match status" value="1"/>
</dbReference>
<dbReference type="InterPro" id="IPR050748">
    <property type="entry name" value="Glycosyltrans_8_dom-fam"/>
</dbReference>
<keyword evidence="1" id="KW-0328">Glycosyltransferase</keyword>
<reference evidence="4" key="2">
    <citation type="journal article" date="2021" name="PeerJ">
        <title>Extensive microbial diversity within the chicken gut microbiome revealed by metagenomics and culture.</title>
        <authorList>
            <person name="Gilroy R."/>
            <person name="Ravi A."/>
            <person name="Getino M."/>
            <person name="Pursley I."/>
            <person name="Horton D.L."/>
            <person name="Alikhan N.F."/>
            <person name="Baker D."/>
            <person name="Gharbi K."/>
            <person name="Hall N."/>
            <person name="Watson M."/>
            <person name="Adriaenssens E.M."/>
            <person name="Foster-Nyarko E."/>
            <person name="Jarju S."/>
            <person name="Secka A."/>
            <person name="Antonio M."/>
            <person name="Oren A."/>
            <person name="Chaudhuri R.R."/>
            <person name="La Ragione R."/>
            <person name="Hildebrand F."/>
            <person name="Pallen M.J."/>
        </authorList>
    </citation>
    <scope>NUCLEOTIDE SEQUENCE</scope>
    <source>
        <strain evidence="4">CHK152-2994</strain>
    </source>
</reference>
<dbReference type="Pfam" id="PF01501">
    <property type="entry name" value="Glyco_transf_8"/>
    <property type="match status" value="1"/>
</dbReference>
<evidence type="ECO:0000256" key="1">
    <source>
        <dbReference type="ARBA" id="ARBA00022676"/>
    </source>
</evidence>
<organism evidence="4 5">
    <name type="scientific">Candidatus Scatenecus faecavium</name>
    <dbReference type="NCBI Taxonomy" id="2840915"/>
    <lineage>
        <taxon>Bacteria</taxon>
        <taxon>Candidatus Scatenecus</taxon>
    </lineage>
</organism>
<dbReference type="PANTHER" id="PTHR13778:SF47">
    <property type="entry name" value="LIPOPOLYSACCHARIDE 1,3-GALACTOSYLTRANSFERASE"/>
    <property type="match status" value="1"/>
</dbReference>
<dbReference type="GO" id="GO:0016757">
    <property type="term" value="F:glycosyltransferase activity"/>
    <property type="evidence" value="ECO:0007669"/>
    <property type="project" value="UniProtKB-KW"/>
</dbReference>
<sequence length="349" mass="41345">MDTNFKGLKPAFIDNYTAIAMSSSDEYLPYLSVCLQSLVDNASDKHNYDIVIFSSTEMSYRKKIFLETYTAKNISIRFYNPREILQNVKMEVTHNNFHEVCYYRLAAPIVFKQYKKLIFTDIDLIFNCDLKMLSDIDLGNCTIAACVEPIWKYFKDNNLPLKGGFSIEDYSKNILKLKEIEKYYNTGVVVINVEKFNSNNSFEKLQDAINAHSFIFQEQCALNYIFQDDIYQLDSQWNVETFSNMKNIYDKDKTKIIHYPGLEKPWFYPEMELANIWWSYARKTPFYEEIMKRMTISGIALPPPPGKHCQISDYALYWKYKILQNFVTGKTKQRYFKKKHIYKQKIQNK</sequence>
<reference evidence="4" key="1">
    <citation type="submission" date="2020-10" db="EMBL/GenBank/DDBJ databases">
        <authorList>
            <person name="Gilroy R."/>
        </authorList>
    </citation>
    <scope>NUCLEOTIDE SEQUENCE</scope>
    <source>
        <strain evidence="4">CHK152-2994</strain>
    </source>
</reference>
<evidence type="ECO:0000313" key="4">
    <source>
        <dbReference type="EMBL" id="HIS82373.1"/>
    </source>
</evidence>
<comment type="caution">
    <text evidence="4">The sequence shown here is derived from an EMBL/GenBank/DDBJ whole genome shotgun (WGS) entry which is preliminary data.</text>
</comment>
<dbReference type="Proteomes" id="UP000824139">
    <property type="component" value="Unassembled WGS sequence"/>
</dbReference>
<keyword evidence="3" id="KW-0479">Metal-binding</keyword>
<dbReference type="GO" id="GO:0046872">
    <property type="term" value="F:metal ion binding"/>
    <property type="evidence" value="ECO:0007669"/>
    <property type="project" value="UniProtKB-KW"/>
</dbReference>
<protein>
    <recommendedName>
        <fullName evidence="6">General stress protein A</fullName>
    </recommendedName>
</protein>
<dbReference type="SUPFAM" id="SSF53448">
    <property type="entry name" value="Nucleotide-diphospho-sugar transferases"/>
    <property type="match status" value="1"/>
</dbReference>
<dbReference type="EMBL" id="DVJO01000046">
    <property type="protein sequence ID" value="HIS82373.1"/>
    <property type="molecule type" value="Genomic_DNA"/>
</dbReference>
<dbReference type="InterPro" id="IPR029044">
    <property type="entry name" value="Nucleotide-diphossugar_trans"/>
</dbReference>
<evidence type="ECO:0008006" key="6">
    <source>
        <dbReference type="Google" id="ProtNLM"/>
    </source>
</evidence>
<evidence type="ECO:0000313" key="5">
    <source>
        <dbReference type="Proteomes" id="UP000824139"/>
    </source>
</evidence>
<accession>A0A9D1K3T1</accession>
<gene>
    <name evidence="4" type="ORF">IAD41_02040</name>
</gene>
<evidence type="ECO:0000256" key="2">
    <source>
        <dbReference type="ARBA" id="ARBA00022679"/>
    </source>
</evidence>
<name>A0A9D1K3T1_9BACT</name>
<dbReference type="Gene3D" id="3.90.550.10">
    <property type="entry name" value="Spore Coat Polysaccharide Biosynthesis Protein SpsA, Chain A"/>
    <property type="match status" value="1"/>
</dbReference>
<dbReference type="InterPro" id="IPR002495">
    <property type="entry name" value="Glyco_trans_8"/>
</dbReference>
<dbReference type="AlphaFoldDB" id="A0A9D1K3T1"/>
<proteinExistence type="predicted"/>